<organism evidence="1">
    <name type="scientific">Collimonas fungivorans</name>
    <dbReference type="NCBI Taxonomy" id="158899"/>
    <lineage>
        <taxon>Bacteria</taxon>
        <taxon>Pseudomonadati</taxon>
        <taxon>Pseudomonadota</taxon>
        <taxon>Betaproteobacteria</taxon>
        <taxon>Burkholderiales</taxon>
        <taxon>Oxalobacteraceae</taxon>
        <taxon>Collimonas</taxon>
    </lineage>
</organism>
<evidence type="ECO:0000313" key="2">
    <source>
        <dbReference type="Proteomes" id="UP000072421"/>
    </source>
</evidence>
<name>A0A127P4U4_9BURK</name>
<gene>
    <name evidence="1" type="ORF">CFter6_0036</name>
</gene>
<dbReference type="AlphaFoldDB" id="A0A127P4U4"/>
<dbReference type="EMBL" id="CP013232">
    <property type="protein sequence ID" value="AMO92767.1"/>
    <property type="molecule type" value="Genomic_DNA"/>
</dbReference>
<protein>
    <submittedName>
        <fullName evidence="1">Uncharacterized protein</fullName>
    </submittedName>
</protein>
<evidence type="ECO:0000313" key="1">
    <source>
        <dbReference type="EMBL" id="AMO92767.1"/>
    </source>
</evidence>
<sequence length="41" mass="4578">MLPALYQGGQGLKQAAHEGFPEMELLPTKYYFNNILCGYGN</sequence>
<proteinExistence type="predicted"/>
<accession>A0A127P4U4</accession>
<reference evidence="1 2" key="1">
    <citation type="submission" date="2015-11" db="EMBL/GenBank/DDBJ databases">
        <title>Exploring the genomic traits of fungus-feeding bacterial genus Collimonas.</title>
        <authorList>
            <person name="Song C."/>
            <person name="Schmidt R."/>
            <person name="de Jager V."/>
            <person name="Krzyzanowska D."/>
            <person name="Jongedijk E."/>
            <person name="Cankar K."/>
            <person name="Beekwilder J."/>
            <person name="van Veen A."/>
            <person name="de Boer W."/>
            <person name="van Veen J.A."/>
            <person name="Garbeva P."/>
        </authorList>
    </citation>
    <scope>NUCLEOTIDE SEQUENCE [LARGE SCALE GENOMIC DNA]</scope>
    <source>
        <strain evidence="1 2">Ter6</strain>
    </source>
</reference>
<dbReference type="Proteomes" id="UP000072421">
    <property type="component" value="Chromosome"/>
</dbReference>